<feature type="domain" description="Amidohydrolase-related" evidence="3">
    <location>
        <begin position="69"/>
        <end position="453"/>
    </location>
</feature>
<evidence type="ECO:0000256" key="1">
    <source>
        <dbReference type="ARBA" id="ARBA00006745"/>
    </source>
</evidence>
<dbReference type="InterPro" id="IPR006680">
    <property type="entry name" value="Amidohydro-rel"/>
</dbReference>
<proteinExistence type="inferred from homology"/>
<accession>A0A927EC52</accession>
<protein>
    <submittedName>
        <fullName evidence="4">Amidohydrolase family protein</fullName>
    </submittedName>
</protein>
<dbReference type="GO" id="GO:0016810">
    <property type="term" value="F:hydrolase activity, acting on carbon-nitrogen (but not peptide) bonds"/>
    <property type="evidence" value="ECO:0007669"/>
    <property type="project" value="InterPro"/>
</dbReference>
<sequence length="523" mass="57127">MSLPETSAFSTATTTRFENVHLFDPDSESGMSAATTLLVHGDRIAAIGVDAAGFAAESERIIDGRGKLLMPGLINGHFHSPVNHMKGRLDSLPLEIFMLYECPALEELRPTPREAYVRTQLACAEMLKNGVTAVQDDAFLVPEPTVDIIDAVMQAYADSGMRATVALDEPNLAELDKLPFLAELLPAERRAELAKPRNLADADLLAMYHHLITRWHGTEGGRLRAAVSCSAPQRVSTAYIHELEALSRTHDLPFYAHMLETKLQRVLGHAQPRFGGRSLVRYTADLGLLSERLNIIHAIWVDDADLDLIAAAGSVVAHNPISNLRLGSGIMPFRRMRDRGIPICLGTDEAIADDAVNMWAVAKTTGLVHNIAGADYDAWPRAGEILDCLLQGGARSMGLQDELGVLAPGRLADLVMLDLDTLPFTPLNDLRRQLVYCENGNSVVLTMVAGRIVCEGGRLHTIDEAALRQEAREIFARRKPALEQASAVAQRWLPFYRAMYAKAAAVDVGMNRWVGDADLPSPV</sequence>
<comment type="similarity">
    <text evidence="1">Belongs to the metallo-dependent hydrolases superfamily. ATZ/TRZ family.</text>
</comment>
<evidence type="ECO:0000313" key="5">
    <source>
        <dbReference type="Proteomes" id="UP000619295"/>
    </source>
</evidence>
<dbReference type="Gene3D" id="2.30.40.10">
    <property type="entry name" value="Urease, subunit C, domain 1"/>
    <property type="match status" value="1"/>
</dbReference>
<dbReference type="InterPro" id="IPR011059">
    <property type="entry name" value="Metal-dep_hydrolase_composite"/>
</dbReference>
<dbReference type="Pfam" id="PF01979">
    <property type="entry name" value="Amidohydro_1"/>
    <property type="match status" value="1"/>
</dbReference>
<evidence type="ECO:0000313" key="4">
    <source>
        <dbReference type="EMBL" id="MBD3848207.1"/>
    </source>
</evidence>
<dbReference type="InterPro" id="IPR032466">
    <property type="entry name" value="Metal_Hydrolase"/>
</dbReference>
<evidence type="ECO:0000259" key="3">
    <source>
        <dbReference type="Pfam" id="PF01979"/>
    </source>
</evidence>
<evidence type="ECO:0000256" key="2">
    <source>
        <dbReference type="ARBA" id="ARBA00022801"/>
    </source>
</evidence>
<dbReference type="PANTHER" id="PTHR43794">
    <property type="entry name" value="AMINOHYDROLASE SSNA-RELATED"/>
    <property type="match status" value="1"/>
</dbReference>
<dbReference type="Proteomes" id="UP000619295">
    <property type="component" value="Unassembled WGS sequence"/>
</dbReference>
<dbReference type="InterPro" id="IPR050287">
    <property type="entry name" value="MTA/SAH_deaminase"/>
</dbReference>
<dbReference type="Gene3D" id="3.20.20.140">
    <property type="entry name" value="Metal-dependent hydrolases"/>
    <property type="match status" value="1"/>
</dbReference>
<keyword evidence="2" id="KW-0378">Hydrolase</keyword>
<dbReference type="RefSeq" id="WP_191125364.1">
    <property type="nucleotide sequence ID" value="NZ_JACXWY010000016.1"/>
</dbReference>
<keyword evidence="5" id="KW-1185">Reference proteome</keyword>
<reference evidence="4" key="1">
    <citation type="submission" date="2020-09" db="EMBL/GenBank/DDBJ databases">
        <title>Bosea spartocytisi sp. nov. a root nodule endophyte of Spartocytisus supranubius in the high mountain ecosystem fo the Teide National Park (Canary Islands, Spain).</title>
        <authorList>
            <person name="Pulido-Suarez L."/>
            <person name="Peix A."/>
            <person name="Igual J.M."/>
            <person name="Socas-Perez N."/>
            <person name="Velazquez E."/>
            <person name="Flores-Felix J.D."/>
            <person name="Leon-Barrios M."/>
        </authorList>
    </citation>
    <scope>NUCLEOTIDE SEQUENCE</scope>
    <source>
        <strain evidence="4">SSUT16</strain>
    </source>
</reference>
<dbReference type="AlphaFoldDB" id="A0A927EC52"/>
<dbReference type="PANTHER" id="PTHR43794:SF11">
    <property type="entry name" value="AMIDOHYDROLASE-RELATED DOMAIN-CONTAINING PROTEIN"/>
    <property type="match status" value="1"/>
</dbReference>
<dbReference type="SUPFAM" id="SSF51556">
    <property type="entry name" value="Metallo-dependent hydrolases"/>
    <property type="match status" value="1"/>
</dbReference>
<organism evidence="4 5">
    <name type="scientific">Bosea spartocytisi</name>
    <dbReference type="NCBI Taxonomy" id="2773451"/>
    <lineage>
        <taxon>Bacteria</taxon>
        <taxon>Pseudomonadati</taxon>
        <taxon>Pseudomonadota</taxon>
        <taxon>Alphaproteobacteria</taxon>
        <taxon>Hyphomicrobiales</taxon>
        <taxon>Boseaceae</taxon>
        <taxon>Bosea</taxon>
    </lineage>
</organism>
<dbReference type="EMBL" id="JACXWY010000016">
    <property type="protein sequence ID" value="MBD3848207.1"/>
    <property type="molecule type" value="Genomic_DNA"/>
</dbReference>
<dbReference type="SUPFAM" id="SSF51338">
    <property type="entry name" value="Composite domain of metallo-dependent hydrolases"/>
    <property type="match status" value="1"/>
</dbReference>
<comment type="caution">
    <text evidence="4">The sequence shown here is derived from an EMBL/GenBank/DDBJ whole genome shotgun (WGS) entry which is preliminary data.</text>
</comment>
<name>A0A927EC52_9HYPH</name>
<gene>
    <name evidence="4" type="ORF">IED13_21125</name>
</gene>